<keyword evidence="1" id="KW-0472">Membrane</keyword>
<protein>
    <recommendedName>
        <fullName evidence="4">DUF2919 domain-containing protein</fullName>
    </recommendedName>
</protein>
<accession>A0A857JGP2</accession>
<dbReference type="AlphaFoldDB" id="A0A857JGP2"/>
<evidence type="ECO:0000313" key="2">
    <source>
        <dbReference type="EMBL" id="QHJ09864.1"/>
    </source>
</evidence>
<feature type="transmembrane region" description="Helical" evidence="1">
    <location>
        <begin position="58"/>
        <end position="79"/>
    </location>
</feature>
<evidence type="ECO:0008006" key="4">
    <source>
        <dbReference type="Google" id="ProtNLM"/>
    </source>
</evidence>
<feature type="transmembrane region" description="Helical" evidence="1">
    <location>
        <begin position="121"/>
        <end position="139"/>
    </location>
</feature>
<dbReference type="Pfam" id="PF11143">
    <property type="entry name" value="DUF2919"/>
    <property type="match status" value="1"/>
</dbReference>
<keyword evidence="3" id="KW-1185">Reference proteome</keyword>
<dbReference type="RefSeq" id="WP_160177815.1">
    <property type="nucleotide sequence ID" value="NZ_CP047656.1"/>
</dbReference>
<keyword evidence="1" id="KW-1133">Transmembrane helix</keyword>
<feature type="transmembrane region" description="Helical" evidence="1">
    <location>
        <begin position="91"/>
        <end position="115"/>
    </location>
</feature>
<name>A0A857JGP2_9ALTE</name>
<gene>
    <name evidence="2" type="ORF">FX988_00072</name>
</gene>
<dbReference type="InterPro" id="IPR021318">
    <property type="entry name" value="DUF2919"/>
</dbReference>
<proteinExistence type="predicted"/>
<dbReference type="EMBL" id="CP047656">
    <property type="protein sequence ID" value="QHJ09864.1"/>
    <property type="molecule type" value="Genomic_DNA"/>
</dbReference>
<sequence>MRLLLPLKYYDEAGRIKPSTSFLWCLFYLCRPFWVFVASLTFRQDSGALLTLFYPDNYYFYLSLGIAFPALLVALLISFRTKLWHSRARCVFQAIVPLVMLSLISDIGFHVSMAFKQHWEFSWLVALTLLLDCIYLYWVKKNLHLRLMAQDWAKE</sequence>
<evidence type="ECO:0000256" key="1">
    <source>
        <dbReference type="SAM" id="Phobius"/>
    </source>
</evidence>
<keyword evidence="1" id="KW-0812">Transmembrane</keyword>
<evidence type="ECO:0000313" key="3">
    <source>
        <dbReference type="Proteomes" id="UP000464524"/>
    </source>
</evidence>
<organism evidence="2 3">
    <name type="scientific">Paraglaciecola mesophila</name>
    <dbReference type="NCBI Taxonomy" id="197222"/>
    <lineage>
        <taxon>Bacteria</taxon>
        <taxon>Pseudomonadati</taxon>
        <taxon>Pseudomonadota</taxon>
        <taxon>Gammaproteobacteria</taxon>
        <taxon>Alteromonadales</taxon>
        <taxon>Alteromonadaceae</taxon>
        <taxon>Paraglaciecola</taxon>
    </lineage>
</organism>
<dbReference type="Proteomes" id="UP000464524">
    <property type="component" value="Chromosome"/>
</dbReference>
<dbReference type="KEGG" id="pmes:FX988_00072"/>
<feature type="transmembrane region" description="Helical" evidence="1">
    <location>
        <begin position="21"/>
        <end position="38"/>
    </location>
</feature>
<dbReference type="OrthoDB" id="6314776at2"/>
<reference evidence="2 3" key="1">
    <citation type="submission" date="2019-12" db="EMBL/GenBank/DDBJ databases">
        <title>Genome sequencing and assembly of endphytes of Porphyra tenera.</title>
        <authorList>
            <person name="Park J.M."/>
            <person name="Shin R."/>
            <person name="Jo S.H."/>
        </authorList>
    </citation>
    <scope>NUCLEOTIDE SEQUENCE [LARGE SCALE GENOMIC DNA]</scope>
    <source>
        <strain evidence="2 3">GPM4</strain>
    </source>
</reference>